<comment type="similarity">
    <text evidence="1">Belongs to the UPF0065 (bug) family.</text>
</comment>
<dbReference type="PROSITE" id="PS51257">
    <property type="entry name" value="PROKAR_LIPOPROTEIN"/>
    <property type="match status" value="1"/>
</dbReference>
<dbReference type="Gene3D" id="3.40.190.150">
    <property type="entry name" value="Bordetella uptake gene, domain 1"/>
    <property type="match status" value="1"/>
</dbReference>
<dbReference type="EMBL" id="BAABCN010000001">
    <property type="protein sequence ID" value="GAA3859942.1"/>
    <property type="molecule type" value="Genomic_DNA"/>
</dbReference>
<accession>A0ABP7JZ74</accession>
<organism evidence="3 4">
    <name type="scientific">Leifsonia kafniensis</name>
    <dbReference type="NCBI Taxonomy" id="475957"/>
    <lineage>
        <taxon>Bacteria</taxon>
        <taxon>Bacillati</taxon>
        <taxon>Actinomycetota</taxon>
        <taxon>Actinomycetes</taxon>
        <taxon>Micrococcales</taxon>
        <taxon>Microbacteriaceae</taxon>
        <taxon>Leifsonia</taxon>
    </lineage>
</organism>
<comment type="caution">
    <text evidence="3">The sequence shown here is derived from an EMBL/GenBank/DDBJ whole genome shotgun (WGS) entry which is preliminary data.</text>
</comment>
<dbReference type="PANTHER" id="PTHR42928:SF3">
    <property type="entry name" value="UPF0065 PROTEIN YFLP"/>
    <property type="match status" value="1"/>
</dbReference>
<keyword evidence="4" id="KW-1185">Reference proteome</keyword>
<sequence>MTRRLIGTTVLASSMVLILSACGVTSAAAPVADSGPIKNLQVMVPNAPGSGYDVTGRAAVRVMDEIGITSGTEVTNLAGAGGTVGLARTLTEKGNANFLLVMGLGVVGAAYTNEGDATIAEATPIARLIEEAGAIFVPTNSPYQTLDDLIVAWKADPAAFPVGGGSSPGGPDHLLPMQLADAVGIDASKVNYVAYDGGGELLPAVLGGKLQFAASGYGEFLEQVKSGDLRVLAVTSEERVPVIDAPTLTEEGVDLVFTNWRGLLAAPGLSKTEQARLVTAVTEMHDSKEWAKVLKDNGWTDAFLTGEAFESFLTEQDSRVSTVLTNLGLV</sequence>
<evidence type="ECO:0000256" key="1">
    <source>
        <dbReference type="ARBA" id="ARBA00006987"/>
    </source>
</evidence>
<keyword evidence="2" id="KW-0732">Signal</keyword>
<reference evidence="4" key="1">
    <citation type="journal article" date="2019" name="Int. J. Syst. Evol. Microbiol.">
        <title>The Global Catalogue of Microorganisms (GCM) 10K type strain sequencing project: providing services to taxonomists for standard genome sequencing and annotation.</title>
        <authorList>
            <consortium name="The Broad Institute Genomics Platform"/>
            <consortium name="The Broad Institute Genome Sequencing Center for Infectious Disease"/>
            <person name="Wu L."/>
            <person name="Ma J."/>
        </authorList>
    </citation>
    <scope>NUCLEOTIDE SEQUENCE [LARGE SCALE GENOMIC DNA]</scope>
    <source>
        <strain evidence="4">JCM 17021</strain>
    </source>
</reference>
<dbReference type="Proteomes" id="UP001501803">
    <property type="component" value="Unassembled WGS sequence"/>
</dbReference>
<evidence type="ECO:0000313" key="4">
    <source>
        <dbReference type="Proteomes" id="UP001501803"/>
    </source>
</evidence>
<dbReference type="Pfam" id="PF03401">
    <property type="entry name" value="TctC"/>
    <property type="match status" value="1"/>
</dbReference>
<feature type="signal peptide" evidence="2">
    <location>
        <begin position="1"/>
        <end position="27"/>
    </location>
</feature>
<dbReference type="InterPro" id="IPR042100">
    <property type="entry name" value="Bug_dom1"/>
</dbReference>
<dbReference type="SUPFAM" id="SSF53850">
    <property type="entry name" value="Periplasmic binding protein-like II"/>
    <property type="match status" value="1"/>
</dbReference>
<dbReference type="Gene3D" id="3.40.190.10">
    <property type="entry name" value="Periplasmic binding protein-like II"/>
    <property type="match status" value="1"/>
</dbReference>
<dbReference type="CDD" id="cd07012">
    <property type="entry name" value="PBP2_Bug_TTT"/>
    <property type="match status" value="1"/>
</dbReference>
<name>A0ABP7JZ74_9MICO</name>
<evidence type="ECO:0000313" key="3">
    <source>
        <dbReference type="EMBL" id="GAA3859942.1"/>
    </source>
</evidence>
<proteinExistence type="inferred from homology"/>
<evidence type="ECO:0000256" key="2">
    <source>
        <dbReference type="SAM" id="SignalP"/>
    </source>
</evidence>
<dbReference type="PIRSF" id="PIRSF017082">
    <property type="entry name" value="YflP"/>
    <property type="match status" value="1"/>
</dbReference>
<dbReference type="InterPro" id="IPR005064">
    <property type="entry name" value="BUG"/>
</dbReference>
<gene>
    <name evidence="3" type="ORF">GCM10022381_00720</name>
</gene>
<protein>
    <submittedName>
        <fullName evidence="3">Tripartite tricarboxylate transporter substrate-binding protein</fullName>
    </submittedName>
</protein>
<dbReference type="PANTHER" id="PTHR42928">
    <property type="entry name" value="TRICARBOXYLATE-BINDING PROTEIN"/>
    <property type="match status" value="1"/>
</dbReference>
<feature type="chain" id="PRO_5046886534" evidence="2">
    <location>
        <begin position="28"/>
        <end position="330"/>
    </location>
</feature>